<evidence type="ECO:0000313" key="2">
    <source>
        <dbReference type="EMBL" id="GMR46673.1"/>
    </source>
</evidence>
<dbReference type="PANTHER" id="PTHR13232">
    <property type="entry name" value="NAD(P)H-HYDRATE EPIMERASE"/>
    <property type="match status" value="1"/>
</dbReference>
<dbReference type="AlphaFoldDB" id="A0AAN5CLN7"/>
<feature type="compositionally biased region" description="Basic residues" evidence="1">
    <location>
        <begin position="556"/>
        <end position="568"/>
    </location>
</feature>
<dbReference type="GO" id="GO:0005739">
    <property type="term" value="C:mitochondrion"/>
    <property type="evidence" value="ECO:0007669"/>
    <property type="project" value="TreeGrafter"/>
</dbReference>
<gene>
    <name evidence="2" type="ORF">PMAYCL1PPCAC_16868</name>
</gene>
<feature type="non-terminal residue" evidence="2">
    <location>
        <position position="1"/>
    </location>
</feature>
<evidence type="ECO:0008006" key="4">
    <source>
        <dbReference type="Google" id="ProtNLM"/>
    </source>
</evidence>
<feature type="compositionally biased region" description="Basic and acidic residues" evidence="1">
    <location>
        <begin position="596"/>
        <end position="607"/>
    </location>
</feature>
<sequence>TKEHGTVNELELILGRGAGLFVDATPQYVRANLMGQFVCDAHTNELLRGWNSRQFIQHIRRRSVKGDTFKLCGITTHDRVLSKLTHHLTKEQAQKYLHHYNRLYHIGIPICPSCAAHIDKLAAVFTDTGHNDSIQTDEPMDDGFDDTNEEMVEARISELQAAFAHFADKAQVKGIAAAPDFGGMQPDTKRRRVYAMKKLVKVMVSLIAPNDEDELMRLYIESLVPNSWMTNTSSKLAKVFEVIAEQYEKTEDRRSKEIILSSIVNVIGLRDLQNYIPGLSSRKYHNAKLRARSSVPIVEPVIRRCRYEPIRIHYFGGYDISAIVSTGLPYGERDVTTSDGSKLSIPNTIRLHSNAEIIRMYKKHMEDIGKKHLIISDSVAYGILKKCSATRRHALLCVDYFFADGADAFEDIDDILDTLQGCALLDADMAKLWKIRPEKVNLYDLALQLFKKNLEDVQAHNNILAEVSEAVIDMTTGENHDSDEGWALKGKRKHVVYSKKAKKFAEKLFNLGDENERKMDPAEVERLMKEDDNIKPYERMNAQQIRSYFTTLCKKKKEKKSKTVRPKKAVINEYADDDSENDWSDVSDEDEENIDDFGREQDDVIHD</sequence>
<organism evidence="2 3">
    <name type="scientific">Pristionchus mayeri</name>
    <dbReference type="NCBI Taxonomy" id="1317129"/>
    <lineage>
        <taxon>Eukaryota</taxon>
        <taxon>Metazoa</taxon>
        <taxon>Ecdysozoa</taxon>
        <taxon>Nematoda</taxon>
        <taxon>Chromadorea</taxon>
        <taxon>Rhabditida</taxon>
        <taxon>Rhabditina</taxon>
        <taxon>Diplogasteromorpha</taxon>
        <taxon>Diplogasteroidea</taxon>
        <taxon>Neodiplogasteridae</taxon>
        <taxon>Pristionchus</taxon>
    </lineage>
</organism>
<feature type="non-terminal residue" evidence="2">
    <location>
        <position position="607"/>
    </location>
</feature>
<dbReference type="Proteomes" id="UP001328107">
    <property type="component" value="Unassembled WGS sequence"/>
</dbReference>
<accession>A0AAN5CLN7</accession>
<protein>
    <recommendedName>
        <fullName evidence="4">NAD(P)H-hydrate epimerase</fullName>
    </recommendedName>
</protein>
<dbReference type="GO" id="GO:0052856">
    <property type="term" value="F:NAD(P)HX epimerase activity"/>
    <property type="evidence" value="ECO:0007669"/>
    <property type="project" value="TreeGrafter"/>
</dbReference>
<evidence type="ECO:0000313" key="3">
    <source>
        <dbReference type="Proteomes" id="UP001328107"/>
    </source>
</evidence>
<name>A0AAN5CLN7_9BILA</name>
<proteinExistence type="predicted"/>
<evidence type="ECO:0000256" key="1">
    <source>
        <dbReference type="SAM" id="MobiDB-lite"/>
    </source>
</evidence>
<reference evidence="3" key="1">
    <citation type="submission" date="2022-10" db="EMBL/GenBank/DDBJ databases">
        <title>Genome assembly of Pristionchus species.</title>
        <authorList>
            <person name="Yoshida K."/>
            <person name="Sommer R.J."/>
        </authorList>
    </citation>
    <scope>NUCLEOTIDE SEQUENCE [LARGE SCALE GENOMIC DNA]</scope>
    <source>
        <strain evidence="3">RS5460</strain>
    </source>
</reference>
<keyword evidence="3" id="KW-1185">Reference proteome</keyword>
<comment type="caution">
    <text evidence="2">The sequence shown here is derived from an EMBL/GenBank/DDBJ whole genome shotgun (WGS) entry which is preliminary data.</text>
</comment>
<feature type="compositionally biased region" description="Acidic residues" evidence="1">
    <location>
        <begin position="574"/>
        <end position="595"/>
    </location>
</feature>
<dbReference type="EMBL" id="BTRK01000004">
    <property type="protein sequence ID" value="GMR46673.1"/>
    <property type="molecule type" value="Genomic_DNA"/>
</dbReference>
<dbReference type="InterPro" id="IPR032976">
    <property type="entry name" value="YJEFN_prot_NAXE-like"/>
</dbReference>
<feature type="region of interest" description="Disordered" evidence="1">
    <location>
        <begin position="556"/>
        <end position="607"/>
    </location>
</feature>
<dbReference type="PANTHER" id="PTHR13232:SF10">
    <property type="entry name" value="NAD(P)H-HYDRATE EPIMERASE"/>
    <property type="match status" value="1"/>
</dbReference>